<reference evidence="2 3" key="1">
    <citation type="submission" date="2020-08" db="EMBL/GenBank/DDBJ databases">
        <title>Genomic Encyclopedia of Type Strains, Phase IV (KMG-IV): sequencing the most valuable type-strain genomes for metagenomic binning, comparative biology and taxonomic classification.</title>
        <authorList>
            <person name="Goeker M."/>
        </authorList>
    </citation>
    <scope>NUCLEOTIDE SEQUENCE [LARGE SCALE GENOMIC DNA]</scope>
    <source>
        <strain evidence="2 3">DSM 101064</strain>
    </source>
</reference>
<sequence>MFRLATILYAMIATTLAGSLIVAALVMGYDTWMQLIIAACFGAVFAVPASFFVAQAIVSNKK</sequence>
<evidence type="ECO:0000313" key="3">
    <source>
        <dbReference type="Proteomes" id="UP000535415"/>
    </source>
</evidence>
<keyword evidence="3" id="KW-1185">Reference proteome</keyword>
<gene>
    <name evidence="2" type="ORF">FHS72_000551</name>
</gene>
<evidence type="ECO:0000256" key="1">
    <source>
        <dbReference type="SAM" id="Phobius"/>
    </source>
</evidence>
<dbReference type="RefSeq" id="WP_183525146.1">
    <property type="nucleotide sequence ID" value="NZ_JACIJM010000001.1"/>
</dbReference>
<feature type="transmembrane region" description="Helical" evidence="1">
    <location>
        <begin position="7"/>
        <end position="29"/>
    </location>
</feature>
<accession>A0A7W9BIN1</accession>
<keyword evidence="1" id="KW-0812">Transmembrane</keyword>
<name>A0A7W9BIN1_9RHOB</name>
<dbReference type="EMBL" id="JACIJM010000001">
    <property type="protein sequence ID" value="MBB5720947.1"/>
    <property type="molecule type" value="Genomic_DNA"/>
</dbReference>
<feature type="transmembrane region" description="Helical" evidence="1">
    <location>
        <begin position="35"/>
        <end position="58"/>
    </location>
</feature>
<evidence type="ECO:0000313" key="2">
    <source>
        <dbReference type="EMBL" id="MBB5720947.1"/>
    </source>
</evidence>
<dbReference type="AlphaFoldDB" id="A0A7W9BIN1"/>
<proteinExistence type="predicted"/>
<protein>
    <submittedName>
        <fullName evidence="2">Preprotein translocase subunit SecF</fullName>
    </submittedName>
</protein>
<comment type="caution">
    <text evidence="2">The sequence shown here is derived from an EMBL/GenBank/DDBJ whole genome shotgun (WGS) entry which is preliminary data.</text>
</comment>
<dbReference type="Proteomes" id="UP000535415">
    <property type="component" value="Unassembled WGS sequence"/>
</dbReference>
<keyword evidence="1" id="KW-0472">Membrane</keyword>
<organism evidence="2 3">
    <name type="scientific">Yoonia ponticola</name>
    <dbReference type="NCBI Taxonomy" id="1524255"/>
    <lineage>
        <taxon>Bacteria</taxon>
        <taxon>Pseudomonadati</taxon>
        <taxon>Pseudomonadota</taxon>
        <taxon>Alphaproteobacteria</taxon>
        <taxon>Rhodobacterales</taxon>
        <taxon>Paracoccaceae</taxon>
        <taxon>Yoonia</taxon>
    </lineage>
</organism>
<keyword evidence="1" id="KW-1133">Transmembrane helix</keyword>